<dbReference type="SUPFAM" id="SSF103481">
    <property type="entry name" value="Multidrug resistance efflux transporter EmrE"/>
    <property type="match status" value="2"/>
</dbReference>
<dbReference type="EMBL" id="CAEZSC010000037">
    <property type="protein sequence ID" value="CAB4535345.1"/>
    <property type="molecule type" value="Genomic_DNA"/>
</dbReference>
<dbReference type="EMBL" id="CAFBNS010000076">
    <property type="protein sequence ID" value="CAB4960856.1"/>
    <property type="molecule type" value="Genomic_DNA"/>
</dbReference>
<dbReference type="AlphaFoldDB" id="A0A6J6R4A1"/>
<feature type="domain" description="EamA" evidence="6">
    <location>
        <begin position="150"/>
        <end position="282"/>
    </location>
</feature>
<evidence type="ECO:0000313" key="7">
    <source>
        <dbReference type="EMBL" id="CAB4535345.1"/>
    </source>
</evidence>
<feature type="transmembrane region" description="Helical" evidence="5">
    <location>
        <begin position="33"/>
        <end position="52"/>
    </location>
</feature>
<feature type="transmembrane region" description="Helical" evidence="5">
    <location>
        <begin position="241"/>
        <end position="259"/>
    </location>
</feature>
<evidence type="ECO:0000313" key="8">
    <source>
        <dbReference type="EMBL" id="CAB4597949.1"/>
    </source>
</evidence>
<reference evidence="9" key="1">
    <citation type="submission" date="2020-05" db="EMBL/GenBank/DDBJ databases">
        <authorList>
            <person name="Chiriac C."/>
            <person name="Salcher M."/>
            <person name="Ghai R."/>
            <person name="Kavagutti S V."/>
        </authorList>
    </citation>
    <scope>NUCLEOTIDE SEQUENCE</scope>
</reference>
<dbReference type="EMBL" id="CAEZYL010000006">
    <property type="protein sequence ID" value="CAB4716318.1"/>
    <property type="molecule type" value="Genomic_DNA"/>
</dbReference>
<protein>
    <submittedName>
        <fullName evidence="9">Unannotated protein</fullName>
    </submittedName>
</protein>
<sequence>MSRKNWGLFLLTGFLWGIPYLLMKVAVEDLSPVVIVFGRVLIGSLILIPLAMRKKTLRSGFKNWKYVLPYAIAEMIIPWILITSAEKHITSGLAGLLIATVPIWSTIQASYHGDKSVWHRKRLFGLTLGFIGIVFVVGIESISGKQNPIAIGAMIVAAIGYSWATIMVNRNIPHVDGIAINGIAMGITAIFYLPLALINLPAQMPRATVTWSVIVLGLFPTALAFIFFFQLMPEIGPARASLVTYLNTAFAVVLGIVLLGEPFTLGIKVGLPLVLIGSYFASRKNSAAEL</sequence>
<dbReference type="Pfam" id="PF00892">
    <property type="entry name" value="EamA"/>
    <property type="match status" value="2"/>
</dbReference>
<keyword evidence="3 5" id="KW-1133">Transmembrane helix</keyword>
<organism evidence="9">
    <name type="scientific">freshwater metagenome</name>
    <dbReference type="NCBI Taxonomy" id="449393"/>
    <lineage>
        <taxon>unclassified sequences</taxon>
        <taxon>metagenomes</taxon>
        <taxon>ecological metagenomes</taxon>
    </lineage>
</organism>
<evidence type="ECO:0000259" key="6">
    <source>
        <dbReference type="Pfam" id="PF00892"/>
    </source>
</evidence>
<evidence type="ECO:0000256" key="2">
    <source>
        <dbReference type="ARBA" id="ARBA00022692"/>
    </source>
</evidence>
<dbReference type="GO" id="GO:0016020">
    <property type="term" value="C:membrane"/>
    <property type="evidence" value="ECO:0007669"/>
    <property type="project" value="UniProtKB-SubCell"/>
</dbReference>
<dbReference type="EMBL" id="CAFBPI010000028">
    <property type="protein sequence ID" value="CAB5013419.1"/>
    <property type="molecule type" value="Genomic_DNA"/>
</dbReference>
<evidence type="ECO:0000313" key="10">
    <source>
        <dbReference type="EMBL" id="CAB4900964.1"/>
    </source>
</evidence>
<evidence type="ECO:0000256" key="1">
    <source>
        <dbReference type="ARBA" id="ARBA00004141"/>
    </source>
</evidence>
<evidence type="ECO:0000313" key="11">
    <source>
        <dbReference type="EMBL" id="CAB4960856.1"/>
    </source>
</evidence>
<feature type="transmembrane region" description="Helical" evidence="5">
    <location>
        <begin position="149"/>
        <end position="166"/>
    </location>
</feature>
<keyword evidence="2 5" id="KW-0812">Transmembrane</keyword>
<name>A0A6J6R4A1_9ZZZZ</name>
<feature type="transmembrane region" description="Helical" evidence="5">
    <location>
        <begin position="64"/>
        <end position="82"/>
    </location>
</feature>
<dbReference type="InterPro" id="IPR037185">
    <property type="entry name" value="EmrE-like"/>
</dbReference>
<evidence type="ECO:0000256" key="4">
    <source>
        <dbReference type="ARBA" id="ARBA00023136"/>
    </source>
</evidence>
<dbReference type="InterPro" id="IPR050638">
    <property type="entry name" value="AA-Vitamin_Transporters"/>
</dbReference>
<accession>A0A6J6R4A1</accession>
<dbReference type="PANTHER" id="PTHR32322:SF2">
    <property type="entry name" value="EAMA DOMAIN-CONTAINING PROTEIN"/>
    <property type="match status" value="1"/>
</dbReference>
<evidence type="ECO:0000256" key="3">
    <source>
        <dbReference type="ARBA" id="ARBA00022989"/>
    </source>
</evidence>
<dbReference type="InterPro" id="IPR000620">
    <property type="entry name" value="EamA_dom"/>
</dbReference>
<comment type="subcellular location">
    <subcellularLocation>
        <location evidence="1">Membrane</location>
        <topology evidence="1">Multi-pass membrane protein</topology>
    </subcellularLocation>
</comment>
<evidence type="ECO:0000313" key="9">
    <source>
        <dbReference type="EMBL" id="CAB4716318.1"/>
    </source>
</evidence>
<evidence type="ECO:0000313" key="12">
    <source>
        <dbReference type="EMBL" id="CAB5013419.1"/>
    </source>
</evidence>
<feature type="transmembrane region" description="Helical" evidence="5">
    <location>
        <begin position="265"/>
        <end position="282"/>
    </location>
</feature>
<feature type="transmembrane region" description="Helical" evidence="5">
    <location>
        <begin position="123"/>
        <end position="143"/>
    </location>
</feature>
<dbReference type="EMBL" id="CAEZUD010000073">
    <property type="protein sequence ID" value="CAB4597949.1"/>
    <property type="molecule type" value="Genomic_DNA"/>
</dbReference>
<evidence type="ECO:0000256" key="5">
    <source>
        <dbReference type="SAM" id="Phobius"/>
    </source>
</evidence>
<keyword evidence="4 5" id="KW-0472">Membrane</keyword>
<feature type="transmembrane region" description="Helical" evidence="5">
    <location>
        <begin position="209"/>
        <end position="229"/>
    </location>
</feature>
<feature type="domain" description="EamA" evidence="6">
    <location>
        <begin position="8"/>
        <end position="137"/>
    </location>
</feature>
<feature type="transmembrane region" description="Helical" evidence="5">
    <location>
        <begin position="178"/>
        <end position="197"/>
    </location>
</feature>
<feature type="transmembrane region" description="Helical" evidence="5">
    <location>
        <begin position="88"/>
        <end position="111"/>
    </location>
</feature>
<dbReference type="PANTHER" id="PTHR32322">
    <property type="entry name" value="INNER MEMBRANE TRANSPORTER"/>
    <property type="match status" value="1"/>
</dbReference>
<proteinExistence type="predicted"/>
<dbReference type="EMBL" id="CAFBME010000103">
    <property type="protein sequence ID" value="CAB4900964.1"/>
    <property type="molecule type" value="Genomic_DNA"/>
</dbReference>
<gene>
    <name evidence="7" type="ORF">UFOPK1380_00722</name>
    <name evidence="8" type="ORF">UFOPK1778_01079</name>
    <name evidence="9" type="ORF">UFOPK2689_00235</name>
    <name evidence="10" type="ORF">UFOPK3555_00894</name>
    <name evidence="11" type="ORF">UFOPK3874_00521</name>
    <name evidence="12" type="ORF">UFOPK4095_00594</name>
</gene>